<reference evidence="1" key="2">
    <citation type="journal article" date="2015" name="Fish Shellfish Immunol.">
        <title>Early steps in the European eel (Anguilla anguilla)-Vibrio vulnificus interaction in the gills: Role of the RtxA13 toxin.</title>
        <authorList>
            <person name="Callol A."/>
            <person name="Pajuelo D."/>
            <person name="Ebbesson L."/>
            <person name="Teles M."/>
            <person name="MacKenzie S."/>
            <person name="Amaro C."/>
        </authorList>
    </citation>
    <scope>NUCLEOTIDE SEQUENCE</scope>
</reference>
<sequence length="39" mass="4298">MLEAATGKSVWASLAVQNSVKRLLQGTSENQVVYNEDIF</sequence>
<accession>A0A0E9VXB7</accession>
<proteinExistence type="predicted"/>
<evidence type="ECO:0000313" key="1">
    <source>
        <dbReference type="EMBL" id="JAH81950.1"/>
    </source>
</evidence>
<dbReference type="EMBL" id="GBXM01026627">
    <property type="protein sequence ID" value="JAH81950.1"/>
    <property type="molecule type" value="Transcribed_RNA"/>
</dbReference>
<name>A0A0E9VXB7_ANGAN</name>
<protein>
    <submittedName>
        <fullName evidence="1">Uncharacterized protein</fullName>
    </submittedName>
</protein>
<organism evidence="1">
    <name type="scientific">Anguilla anguilla</name>
    <name type="common">European freshwater eel</name>
    <name type="synonym">Muraena anguilla</name>
    <dbReference type="NCBI Taxonomy" id="7936"/>
    <lineage>
        <taxon>Eukaryota</taxon>
        <taxon>Metazoa</taxon>
        <taxon>Chordata</taxon>
        <taxon>Craniata</taxon>
        <taxon>Vertebrata</taxon>
        <taxon>Euteleostomi</taxon>
        <taxon>Actinopterygii</taxon>
        <taxon>Neopterygii</taxon>
        <taxon>Teleostei</taxon>
        <taxon>Anguilliformes</taxon>
        <taxon>Anguillidae</taxon>
        <taxon>Anguilla</taxon>
    </lineage>
</organism>
<dbReference type="AlphaFoldDB" id="A0A0E9VXB7"/>
<reference evidence="1" key="1">
    <citation type="submission" date="2014-11" db="EMBL/GenBank/DDBJ databases">
        <authorList>
            <person name="Amaro Gonzalez C."/>
        </authorList>
    </citation>
    <scope>NUCLEOTIDE SEQUENCE</scope>
</reference>